<dbReference type="AlphaFoldDB" id="A0A8J7RBS4"/>
<evidence type="ECO:0000256" key="2">
    <source>
        <dbReference type="SAM" id="MobiDB-lite"/>
    </source>
</evidence>
<feature type="compositionally biased region" description="Low complexity" evidence="2">
    <location>
        <begin position="589"/>
        <end position="612"/>
    </location>
</feature>
<feature type="compositionally biased region" description="Basic and acidic residues" evidence="2">
    <location>
        <begin position="701"/>
        <end position="710"/>
    </location>
</feature>
<keyword evidence="4" id="KW-1185">Reference proteome</keyword>
<organism evidence="3 4">
    <name type="scientific">Halorubrum trapanicum</name>
    <dbReference type="NCBI Taxonomy" id="29284"/>
    <lineage>
        <taxon>Archaea</taxon>
        <taxon>Methanobacteriati</taxon>
        <taxon>Methanobacteriota</taxon>
        <taxon>Stenosarchaea group</taxon>
        <taxon>Halobacteria</taxon>
        <taxon>Halobacteriales</taxon>
        <taxon>Haloferacaceae</taxon>
        <taxon>Halorubrum</taxon>
    </lineage>
</organism>
<evidence type="ECO:0000256" key="1">
    <source>
        <dbReference type="SAM" id="Coils"/>
    </source>
</evidence>
<feature type="region of interest" description="Disordered" evidence="2">
    <location>
        <begin position="575"/>
        <end position="622"/>
    </location>
</feature>
<evidence type="ECO:0000313" key="4">
    <source>
        <dbReference type="Proteomes" id="UP000770586"/>
    </source>
</evidence>
<dbReference type="EMBL" id="JAGGKE010000022">
    <property type="protein sequence ID" value="MBP1903363.1"/>
    <property type="molecule type" value="Genomic_DNA"/>
</dbReference>
<feature type="compositionally biased region" description="Basic and acidic residues" evidence="2">
    <location>
        <begin position="49"/>
        <end position="61"/>
    </location>
</feature>
<dbReference type="SUPFAM" id="SSF49464">
    <property type="entry name" value="Carboxypeptidase regulatory domain-like"/>
    <property type="match status" value="1"/>
</dbReference>
<dbReference type="InterPro" id="IPR008969">
    <property type="entry name" value="CarboxyPept-like_regulatory"/>
</dbReference>
<dbReference type="RefSeq" id="WP_210114038.1">
    <property type="nucleotide sequence ID" value="NZ_BAAADX010000017.1"/>
</dbReference>
<evidence type="ECO:0000313" key="3">
    <source>
        <dbReference type="EMBL" id="MBP1903363.1"/>
    </source>
</evidence>
<feature type="region of interest" description="Disordered" evidence="2">
    <location>
        <begin position="683"/>
        <end position="710"/>
    </location>
</feature>
<name>A0A8J7RBS4_9EURY</name>
<accession>A0A8J7RBS4</accession>
<evidence type="ECO:0008006" key="5">
    <source>
        <dbReference type="Google" id="ProtNLM"/>
    </source>
</evidence>
<proteinExistence type="predicted"/>
<protein>
    <recommendedName>
        <fullName evidence="5">DUF4129 domain-containing protein</fullName>
    </recommendedName>
</protein>
<reference evidence="3 4" key="1">
    <citation type="submission" date="2021-03" db="EMBL/GenBank/DDBJ databases">
        <title>Genomic Encyclopedia of Type Strains, Phase IV (KMG-IV): sequencing the most valuable type-strain genomes for metagenomic binning, comparative biology and taxonomic classification.</title>
        <authorList>
            <person name="Goeker M."/>
        </authorList>
    </citation>
    <scope>NUCLEOTIDE SEQUENCE [LARGE SCALE GENOMIC DNA]</scope>
    <source>
        <strain evidence="3 4">DSM 12287</strain>
    </source>
</reference>
<dbReference type="OrthoDB" id="206387at2157"/>
<dbReference type="Proteomes" id="UP000770586">
    <property type="component" value="Unassembled WGS sequence"/>
</dbReference>
<comment type="caution">
    <text evidence="3">The sequence shown here is derived from an EMBL/GenBank/DDBJ whole genome shotgun (WGS) entry which is preliminary data.</text>
</comment>
<gene>
    <name evidence="3" type="ORF">J2744_003068</name>
</gene>
<feature type="coiled-coil region" evidence="1">
    <location>
        <begin position="128"/>
        <end position="188"/>
    </location>
</feature>
<keyword evidence="1" id="KW-0175">Coiled coil</keyword>
<feature type="region of interest" description="Disordered" evidence="2">
    <location>
        <begin position="31"/>
        <end position="61"/>
    </location>
</feature>
<sequence>MSARIHSLGTLVAVVVLVGAIGGGVGATPAAPDAPANGSETGNATAPHENPDEVREEGDDRRVSAYLASRLGERLTESALAINAREYERGRAPLDEEYGDLLDRYAAVARDLDEETLAERFNLTREQQRSVIETIEELEATRAEYEAAVEAGDNERRRELARELLAGAEELNQTADELDRQYAALGNETGIDFEEAQQAIEDAQLQVGEAAVVIEQQEFTATRLAAETNRTDVSVSEPATVSGRLTTANGTPVANGSIRIRAGADSVTTRTDRNGTFAATYRPLLVSTAASNLTVAYEPAASGRYLPATRTVPLSIAGQANTSMTLTGATETVAFDQPVRANGTVQVDGAPGGAIGGIPVALAVDGRRLATAETGPDGGFAVDGVLPAGVPAGESDLEVAIDRRDAAIERSAAADPLTVRSTPTTLTVNATAGDGENVTVTGALTTGGGTALTGREVAIAVGGTETGQITTDGDGQYRETVAVPDDVESGGPVTVTASFDAAGTNLEASTAARQVTLPQSSGATGGGSADAVTENTALRSLLVGGLIVAGALLVIGHRSVRRWGQRLGSRLGLVAEPVDGVPPDSSTPGDSASTGADTSADASGGPASGGTPFDRARTALSTGKPDDAVRIAYAAMRSRLRPPESDATGTHWEFYRRRRDDANVDRTRLRTVTEAYETAAFAPDSVPADTATDAVTASDELAGRHERADD</sequence>
<feature type="compositionally biased region" description="Low complexity" evidence="2">
    <location>
        <begin position="683"/>
        <end position="699"/>
    </location>
</feature>